<accession>A0A1B0ZQ74</accession>
<evidence type="ECO:0000313" key="5">
    <source>
        <dbReference type="Proteomes" id="UP001218364"/>
    </source>
</evidence>
<dbReference type="SUPFAM" id="SSF46785">
    <property type="entry name" value="Winged helix' DNA-binding domain"/>
    <property type="match status" value="1"/>
</dbReference>
<dbReference type="InterPro" id="IPR036388">
    <property type="entry name" value="WH-like_DNA-bd_sf"/>
</dbReference>
<dbReference type="InterPro" id="IPR000835">
    <property type="entry name" value="HTH_MarR-typ"/>
</dbReference>
<dbReference type="InterPro" id="IPR011991">
    <property type="entry name" value="ArsR-like_HTH"/>
</dbReference>
<reference evidence="2 4" key="1">
    <citation type="submission" date="2016-04" db="EMBL/GenBank/DDBJ databases">
        <authorList>
            <person name="Evans L.H."/>
            <person name="Alamgir A."/>
            <person name="Owens N."/>
            <person name="Weber N.D."/>
            <person name="Virtaneva K."/>
            <person name="Barbian K."/>
            <person name="Babar A."/>
            <person name="Rosenke K."/>
        </authorList>
    </citation>
    <scope>NUCLEOTIDE SEQUENCE [LARGE SCALE GENOMIC DNA]</scope>
    <source>
        <strain evidence="2 4">JL2886</strain>
    </source>
</reference>
<dbReference type="Proteomes" id="UP000092565">
    <property type="component" value="Chromosome"/>
</dbReference>
<dbReference type="PRINTS" id="PR00598">
    <property type="entry name" value="HTHMARR"/>
</dbReference>
<dbReference type="AlphaFoldDB" id="A0A1B0ZQ74"/>
<proteinExistence type="predicted"/>
<feature type="domain" description="HTH marR-type" evidence="1">
    <location>
        <begin position="29"/>
        <end position="161"/>
    </location>
</feature>
<dbReference type="RefSeq" id="WP_065271312.1">
    <property type="nucleotide sequence ID" value="NZ_CP015124.1"/>
</dbReference>
<dbReference type="SMART" id="SM00347">
    <property type="entry name" value="HTH_MARR"/>
    <property type="match status" value="1"/>
</dbReference>
<dbReference type="InterPro" id="IPR036390">
    <property type="entry name" value="WH_DNA-bd_sf"/>
</dbReference>
<dbReference type="InterPro" id="IPR039422">
    <property type="entry name" value="MarR/SlyA-like"/>
</dbReference>
<dbReference type="Pfam" id="PF12802">
    <property type="entry name" value="MarR_2"/>
    <property type="match status" value="1"/>
</dbReference>
<dbReference type="EMBL" id="JARCJK010000007">
    <property type="protein sequence ID" value="MDE4167020.1"/>
    <property type="molecule type" value="Genomic_DNA"/>
</dbReference>
<gene>
    <name evidence="2" type="ORF">JL2886_01399</name>
    <name evidence="3" type="ORF">PXK24_15090</name>
</gene>
<dbReference type="GO" id="GO:0003700">
    <property type="term" value="F:DNA-binding transcription factor activity"/>
    <property type="evidence" value="ECO:0007669"/>
    <property type="project" value="InterPro"/>
</dbReference>
<dbReference type="EMBL" id="CP015124">
    <property type="protein sequence ID" value="ANP36317.1"/>
    <property type="molecule type" value="Genomic_DNA"/>
</dbReference>
<organism evidence="2 4">
    <name type="scientific">Phaeobacter gallaeciensis</name>
    <dbReference type="NCBI Taxonomy" id="60890"/>
    <lineage>
        <taxon>Bacteria</taxon>
        <taxon>Pseudomonadati</taxon>
        <taxon>Pseudomonadota</taxon>
        <taxon>Alphaproteobacteria</taxon>
        <taxon>Rhodobacterales</taxon>
        <taxon>Roseobacteraceae</taxon>
        <taxon>Phaeobacter</taxon>
    </lineage>
</organism>
<name>A0A1B0ZQ74_9RHOB</name>
<evidence type="ECO:0000313" key="2">
    <source>
        <dbReference type="EMBL" id="ANP36317.1"/>
    </source>
</evidence>
<reference evidence="3 5" key="2">
    <citation type="submission" date="2023-02" db="EMBL/GenBank/DDBJ databases">
        <title>Population genomics of bacteria associated with diatom.</title>
        <authorList>
            <person name="Xie J."/>
            <person name="Wang H."/>
        </authorList>
    </citation>
    <scope>NUCLEOTIDE SEQUENCE [LARGE SCALE GENOMIC DNA]</scope>
    <source>
        <strain evidence="3 5">PT47_8</strain>
    </source>
</reference>
<dbReference type="Gene3D" id="1.10.10.10">
    <property type="entry name" value="Winged helix-like DNA-binding domain superfamily/Winged helix DNA-binding domain"/>
    <property type="match status" value="1"/>
</dbReference>
<evidence type="ECO:0000313" key="4">
    <source>
        <dbReference type="Proteomes" id="UP000092565"/>
    </source>
</evidence>
<dbReference type="PATRIC" id="fig|60890.4.peg.1375"/>
<dbReference type="PANTHER" id="PTHR33164:SF57">
    <property type="entry name" value="MARR-FAMILY TRANSCRIPTIONAL REGULATOR"/>
    <property type="match status" value="1"/>
</dbReference>
<dbReference type="PANTHER" id="PTHR33164">
    <property type="entry name" value="TRANSCRIPTIONAL REGULATOR, MARR FAMILY"/>
    <property type="match status" value="1"/>
</dbReference>
<protein>
    <submittedName>
        <fullName evidence="2 3">Transcriptional regulator</fullName>
    </submittedName>
</protein>
<dbReference type="OrthoDB" id="8906692at2"/>
<dbReference type="GO" id="GO:0006950">
    <property type="term" value="P:response to stress"/>
    <property type="evidence" value="ECO:0007669"/>
    <property type="project" value="TreeGrafter"/>
</dbReference>
<dbReference type="PROSITE" id="PS50995">
    <property type="entry name" value="HTH_MARR_2"/>
    <property type="match status" value="1"/>
</dbReference>
<keyword evidence="4" id="KW-1185">Reference proteome</keyword>
<dbReference type="Proteomes" id="UP001218364">
    <property type="component" value="Unassembled WGS sequence"/>
</dbReference>
<sequence length="171" mass="18956">MSDLPDDLFLILPDGSEDSPAAPTLDYSRNPVVTVTFAGNRLTRNAARAYQKEFGIGVMDWRMLVMLTRDPGCSVGQAANLTGIDKAAVSRALQRMEKAGLVRAEVRGGDERRKSWFLTEAGHALHAQMLPRALERQRDLLKGFSPEELTAFTGYLQRFLDNMADQADTPE</sequence>
<dbReference type="CDD" id="cd00090">
    <property type="entry name" value="HTH_ARSR"/>
    <property type="match status" value="1"/>
</dbReference>
<evidence type="ECO:0000313" key="3">
    <source>
        <dbReference type="EMBL" id="MDE4167020.1"/>
    </source>
</evidence>
<evidence type="ECO:0000259" key="1">
    <source>
        <dbReference type="PROSITE" id="PS50995"/>
    </source>
</evidence>